<gene>
    <name evidence="1" type="ORF">A6P07_03175</name>
</gene>
<dbReference type="EMBL" id="LWSA01000030">
    <property type="protein sequence ID" value="OCX76114.1"/>
    <property type="molecule type" value="Genomic_DNA"/>
</dbReference>
<dbReference type="InterPro" id="IPR029035">
    <property type="entry name" value="DHS-like_NAD/FAD-binding_dom"/>
</dbReference>
<dbReference type="AlphaFoldDB" id="A0A1C2IJF2"/>
<sequence>MAWGFQTSNQGRHVDTKIEQIPKIPQGLRDAAQQGVLIPFVGAGASRLAGSPGWDGFADGALCQLIGRGRLSYAEVEQLRGLSPRVKLSLARAFAERFNQDIKYSELLRNNSHQKKIGDRLYTALARLGKTFVTTNYDEWLDDMIIQNVTGVTRVVGQSQSTTAPEAMRVVYKAAELTYANLDCPYTVIHLHGSVKDPDNMILTTGDYVRHYANDRNRVENQVLTFLNNLFTRRTVLFVGYGLEEHELLEQIIIKERPASGIDGISVQHYLLQGFFSHELKLMEHLSSYYMNECGIELLPFLRDDKDHEQLVDVLENFAEQTPASSPMVLQELIDMEHLLQ</sequence>
<protein>
    <submittedName>
        <fullName evidence="1">Uncharacterized protein</fullName>
    </submittedName>
</protein>
<evidence type="ECO:0000313" key="2">
    <source>
        <dbReference type="Proteomes" id="UP000094893"/>
    </source>
</evidence>
<evidence type="ECO:0000313" key="1">
    <source>
        <dbReference type="EMBL" id="OCX76114.1"/>
    </source>
</evidence>
<accession>A0A1C2IJF2</accession>
<dbReference type="Pfam" id="PF13289">
    <property type="entry name" value="SIR2_2"/>
    <property type="match status" value="1"/>
</dbReference>
<dbReference type="Proteomes" id="UP000094893">
    <property type="component" value="Unassembled WGS sequence"/>
</dbReference>
<comment type="caution">
    <text evidence="1">The sequence shown here is derived from an EMBL/GenBank/DDBJ whole genome shotgun (WGS) entry which is preliminary data.</text>
</comment>
<name>A0A1C2IJF2_ACITH</name>
<proteinExistence type="predicted"/>
<organism evidence="1 2">
    <name type="scientific">Acidithiobacillus thiooxidans</name>
    <name type="common">Thiobacillus thiooxidans</name>
    <dbReference type="NCBI Taxonomy" id="930"/>
    <lineage>
        <taxon>Bacteria</taxon>
        <taxon>Pseudomonadati</taxon>
        <taxon>Pseudomonadota</taxon>
        <taxon>Acidithiobacillia</taxon>
        <taxon>Acidithiobacillales</taxon>
        <taxon>Acidithiobacillaceae</taxon>
        <taxon>Acidithiobacillus</taxon>
    </lineage>
</organism>
<reference evidence="1 2" key="1">
    <citation type="journal article" date="2016" name="Int. J. Mol. Sci.">
        <title>Comparative genomics of the extreme acidophile Acidithiobacillus thiooxidans reveals intraspecific divergence and niche adaptation.</title>
        <authorList>
            <person name="Zhang X."/>
            <person name="Feng X."/>
            <person name="Tao J."/>
            <person name="Ma L."/>
            <person name="Xiao Y."/>
            <person name="Liang Y."/>
            <person name="Liu X."/>
            <person name="Yin H."/>
        </authorList>
    </citation>
    <scope>NUCLEOTIDE SEQUENCE [LARGE SCALE GENOMIC DNA]</scope>
    <source>
        <strain evidence="1 2">A02</strain>
    </source>
</reference>
<dbReference type="SUPFAM" id="SSF52467">
    <property type="entry name" value="DHS-like NAD/FAD-binding domain"/>
    <property type="match status" value="1"/>
</dbReference>